<dbReference type="GO" id="GO:0009247">
    <property type="term" value="P:glycolipid biosynthetic process"/>
    <property type="evidence" value="ECO:0007669"/>
    <property type="project" value="TreeGrafter"/>
</dbReference>
<reference evidence="5" key="1">
    <citation type="journal article" date="2021" name="PeerJ">
        <title>Extensive microbial diversity within the chicken gut microbiome revealed by metagenomics and culture.</title>
        <authorList>
            <person name="Gilroy R."/>
            <person name="Ravi A."/>
            <person name="Getino M."/>
            <person name="Pursley I."/>
            <person name="Horton D.L."/>
            <person name="Alikhan N.F."/>
            <person name="Baker D."/>
            <person name="Gharbi K."/>
            <person name="Hall N."/>
            <person name="Watson M."/>
            <person name="Adriaenssens E.M."/>
            <person name="Foster-Nyarko E."/>
            <person name="Jarju S."/>
            <person name="Secka A."/>
            <person name="Antonio M."/>
            <person name="Oren A."/>
            <person name="Chaudhuri R.R."/>
            <person name="La Ragione R."/>
            <person name="Hildebrand F."/>
            <person name="Pallen M.J."/>
        </authorList>
    </citation>
    <scope>NUCLEOTIDE SEQUENCE</scope>
    <source>
        <strain evidence="5">14975</strain>
    </source>
</reference>
<organism evidence="5 6">
    <name type="scientific">Candidatus Akkermansia intestinigallinarum</name>
    <dbReference type="NCBI Taxonomy" id="2838431"/>
    <lineage>
        <taxon>Bacteria</taxon>
        <taxon>Pseudomonadati</taxon>
        <taxon>Verrucomicrobiota</taxon>
        <taxon>Verrucomicrobiia</taxon>
        <taxon>Verrucomicrobiales</taxon>
        <taxon>Akkermansiaceae</taxon>
        <taxon>Akkermansia</taxon>
    </lineage>
</organism>
<comment type="similarity">
    <text evidence="1">Belongs to the glycosyltransferase 2 family.</text>
</comment>
<dbReference type="EC" id="2.4.-.-" evidence="5"/>
<evidence type="ECO:0000256" key="3">
    <source>
        <dbReference type="ARBA" id="ARBA00022679"/>
    </source>
</evidence>
<evidence type="ECO:0000313" key="5">
    <source>
        <dbReference type="EMBL" id="HIX19509.1"/>
    </source>
</evidence>
<protein>
    <submittedName>
        <fullName evidence="5">Glycosyltransferase</fullName>
        <ecNumber evidence="5">2.4.-.-</ecNumber>
    </submittedName>
</protein>
<evidence type="ECO:0000256" key="2">
    <source>
        <dbReference type="ARBA" id="ARBA00022676"/>
    </source>
</evidence>
<comment type="caution">
    <text evidence="5">The sequence shown here is derived from an EMBL/GenBank/DDBJ whole genome shotgun (WGS) entry which is preliminary data.</text>
</comment>
<dbReference type="SUPFAM" id="SSF53448">
    <property type="entry name" value="Nucleotide-diphospho-sugar transferases"/>
    <property type="match status" value="1"/>
</dbReference>
<gene>
    <name evidence="5" type="ORF">H9862_02770</name>
</gene>
<sequence>MTQPRFAVCIPMANEEESFHSFIDCLDGVLENYPLSSVYLVVDKASTDATPELCRQLSEQNSRYHYVWAPENKNVVDAYLRGFREAMAENPDFIIEMDGGGSHDPRVIPAFVRAMTEGNECAFGSRYINGGSMVGSPFKRRFLSKFGSFLARTLLSCPMKDVTSGYEAFSRDVMSRLLAYPLRSQAHFYQTELRYLLRKSRWIEIPIHYTSPSPRVSPKALANARQCLIYYVLRHWFAGGKEI</sequence>
<dbReference type="AlphaFoldDB" id="A0A9D1VAQ8"/>
<keyword evidence="2 5" id="KW-0328">Glycosyltransferase</keyword>
<keyword evidence="3 5" id="KW-0808">Transferase</keyword>
<dbReference type="InterPro" id="IPR029044">
    <property type="entry name" value="Nucleotide-diphossugar_trans"/>
</dbReference>
<evidence type="ECO:0000256" key="1">
    <source>
        <dbReference type="ARBA" id="ARBA00006739"/>
    </source>
</evidence>
<accession>A0A9D1VAQ8</accession>
<proteinExistence type="inferred from homology"/>
<dbReference type="GO" id="GO:0016020">
    <property type="term" value="C:membrane"/>
    <property type="evidence" value="ECO:0007669"/>
    <property type="project" value="GOC"/>
</dbReference>
<name>A0A9D1VAQ8_9BACT</name>
<dbReference type="GO" id="GO:0004582">
    <property type="term" value="F:dolichyl-phosphate beta-D-mannosyltransferase activity"/>
    <property type="evidence" value="ECO:0007669"/>
    <property type="project" value="InterPro"/>
</dbReference>
<evidence type="ECO:0000259" key="4">
    <source>
        <dbReference type="Pfam" id="PF00535"/>
    </source>
</evidence>
<reference evidence="5" key="2">
    <citation type="submission" date="2021-04" db="EMBL/GenBank/DDBJ databases">
        <authorList>
            <person name="Gilroy R."/>
        </authorList>
    </citation>
    <scope>NUCLEOTIDE SEQUENCE</scope>
    <source>
        <strain evidence="5">14975</strain>
    </source>
</reference>
<dbReference type="InterPro" id="IPR039528">
    <property type="entry name" value="DPM1-like"/>
</dbReference>
<dbReference type="InterPro" id="IPR001173">
    <property type="entry name" value="Glyco_trans_2-like"/>
</dbReference>
<dbReference type="Gene3D" id="3.90.550.10">
    <property type="entry name" value="Spore Coat Polysaccharide Biosynthesis Protein SpsA, Chain A"/>
    <property type="match status" value="1"/>
</dbReference>
<dbReference type="EMBL" id="DXFQ01000046">
    <property type="protein sequence ID" value="HIX19509.1"/>
    <property type="molecule type" value="Genomic_DNA"/>
</dbReference>
<dbReference type="PANTHER" id="PTHR43398">
    <property type="entry name" value="DOLICHOL-PHOSPHATE MANNOSYLTRANSFERASE SUBUNIT 1"/>
    <property type="match status" value="1"/>
</dbReference>
<feature type="domain" description="Glycosyltransferase 2-like" evidence="4">
    <location>
        <begin position="8"/>
        <end position="177"/>
    </location>
</feature>
<dbReference type="Pfam" id="PF00535">
    <property type="entry name" value="Glycos_transf_2"/>
    <property type="match status" value="1"/>
</dbReference>
<dbReference type="PANTHER" id="PTHR43398:SF1">
    <property type="entry name" value="DOLICHOL-PHOSPHATE MANNOSYLTRANSFERASE SUBUNIT 1"/>
    <property type="match status" value="1"/>
</dbReference>
<evidence type="ECO:0000313" key="6">
    <source>
        <dbReference type="Proteomes" id="UP000823964"/>
    </source>
</evidence>
<dbReference type="Proteomes" id="UP000823964">
    <property type="component" value="Unassembled WGS sequence"/>
</dbReference>